<dbReference type="InterPro" id="IPR013785">
    <property type="entry name" value="Aldolase_TIM"/>
</dbReference>
<dbReference type="Gene3D" id="3.20.20.70">
    <property type="entry name" value="Aldolase class I"/>
    <property type="match status" value="1"/>
</dbReference>
<accession>A0ABT9M7J1</accession>
<dbReference type="Pfam" id="PF01081">
    <property type="entry name" value="Aldolase"/>
    <property type="match status" value="1"/>
</dbReference>
<dbReference type="CDD" id="cd00452">
    <property type="entry name" value="KDPG_aldolase"/>
    <property type="match status" value="1"/>
</dbReference>
<comment type="caution">
    <text evidence="6">The sequence shown here is derived from an EMBL/GenBank/DDBJ whole genome shotgun (WGS) entry which is preliminary data.</text>
</comment>
<comment type="pathway">
    <text evidence="1">Carbohydrate acid metabolism.</text>
</comment>
<dbReference type="EC" id="4.1.3.42" evidence="6"/>
<keyword evidence="4 6" id="KW-0456">Lyase</keyword>
<gene>
    <name evidence="6" type="ORF">J2S24_002602</name>
</gene>
<dbReference type="PANTHER" id="PTHR30246:SF1">
    <property type="entry name" value="2-DEHYDRO-3-DEOXY-6-PHOSPHOGALACTONATE ALDOLASE-RELATED"/>
    <property type="match status" value="1"/>
</dbReference>
<evidence type="ECO:0000256" key="3">
    <source>
        <dbReference type="ARBA" id="ARBA00011233"/>
    </source>
</evidence>
<dbReference type="GO" id="GO:0008675">
    <property type="term" value="F:2-dehydro-3-deoxy-phosphogluconate aldolase activity"/>
    <property type="evidence" value="ECO:0007669"/>
    <property type="project" value="UniProtKB-EC"/>
</dbReference>
<keyword evidence="5" id="KW-0119">Carbohydrate metabolism</keyword>
<sequence length="212" mass="23015">MKKQQIIEKLEQQKITAVIRNSDINTVFFLADALKKGGIEALEITVETPGALDVIKELNKTDKYFVGAGTILDAETARAAILAGAKFIFTPIMRLDVIRLCNRYGIPVIPGATTPTEILAGYEAGADFIKVFPAGVFGPQYLREILGPLKHIPIFVTGGINKDNIKDFILAGAKGVSIGGALIDKDLIVNGMFDKITERAIEFVKLVNDINK</sequence>
<dbReference type="GO" id="GO:0106009">
    <property type="term" value="F:(4S)-4-hydroxy-2-oxoglutarate aldolase activity"/>
    <property type="evidence" value="ECO:0007669"/>
    <property type="project" value="UniProtKB-EC"/>
</dbReference>
<evidence type="ECO:0000256" key="5">
    <source>
        <dbReference type="ARBA" id="ARBA00023277"/>
    </source>
</evidence>
<evidence type="ECO:0000256" key="2">
    <source>
        <dbReference type="ARBA" id="ARBA00006906"/>
    </source>
</evidence>
<dbReference type="RefSeq" id="WP_307681653.1">
    <property type="nucleotide sequence ID" value="NZ_JAURUP010000055.1"/>
</dbReference>
<dbReference type="NCBIfam" id="TIGR01182">
    <property type="entry name" value="eda"/>
    <property type="match status" value="1"/>
</dbReference>
<dbReference type="EC" id="4.1.2.14" evidence="6"/>
<dbReference type="PANTHER" id="PTHR30246">
    <property type="entry name" value="2-KETO-3-DEOXY-6-PHOSPHOGLUCONATE ALDOLASE"/>
    <property type="match status" value="1"/>
</dbReference>
<proteinExistence type="inferred from homology"/>
<evidence type="ECO:0000313" key="6">
    <source>
        <dbReference type="EMBL" id="MDP9752076.1"/>
    </source>
</evidence>
<keyword evidence="7" id="KW-1185">Reference proteome</keyword>
<dbReference type="SUPFAM" id="SSF51569">
    <property type="entry name" value="Aldolase"/>
    <property type="match status" value="1"/>
</dbReference>
<protein>
    <submittedName>
        <fullName evidence="6">2-dehydro-3-deoxyphosphogluconate aldolase/(4S)-4-hydroxy-2-oxoglutarate aldolase</fullName>
        <ecNumber evidence="6">4.1.2.14</ecNumber>
        <ecNumber evidence="6">4.1.3.42</ecNumber>
    </submittedName>
</protein>
<comment type="similarity">
    <text evidence="2">Belongs to the KHG/KDPG aldolase family.</text>
</comment>
<comment type="subunit">
    <text evidence="3">Homotrimer.</text>
</comment>
<reference evidence="6 7" key="1">
    <citation type="submission" date="2023-07" db="EMBL/GenBank/DDBJ databases">
        <title>Genomic Encyclopedia of Type Strains, Phase IV (KMG-IV): sequencing the most valuable type-strain genomes for metagenomic binning, comparative biology and taxonomic classification.</title>
        <authorList>
            <person name="Goeker M."/>
        </authorList>
    </citation>
    <scope>NUCLEOTIDE SEQUENCE [LARGE SCALE GENOMIC DNA]</scope>
    <source>
        <strain evidence="6 7">DSM 25963</strain>
    </source>
</reference>
<dbReference type="EMBL" id="JAURUP010000055">
    <property type="protein sequence ID" value="MDP9752076.1"/>
    <property type="molecule type" value="Genomic_DNA"/>
</dbReference>
<dbReference type="InterPro" id="IPR000887">
    <property type="entry name" value="Aldlse_KDPG_KHG"/>
</dbReference>
<evidence type="ECO:0000256" key="1">
    <source>
        <dbReference type="ARBA" id="ARBA00004761"/>
    </source>
</evidence>
<dbReference type="Proteomes" id="UP001223886">
    <property type="component" value="Unassembled WGS sequence"/>
</dbReference>
<evidence type="ECO:0000313" key="7">
    <source>
        <dbReference type="Proteomes" id="UP001223886"/>
    </source>
</evidence>
<name>A0ABT9M7J1_9THEO</name>
<organism evidence="6 7">
    <name type="scientific">Thermoanaerobacter pentosaceus</name>
    <dbReference type="NCBI Taxonomy" id="694059"/>
    <lineage>
        <taxon>Bacteria</taxon>
        <taxon>Bacillati</taxon>
        <taxon>Bacillota</taxon>
        <taxon>Clostridia</taxon>
        <taxon>Thermoanaerobacterales</taxon>
        <taxon>Thermoanaerobacteraceae</taxon>
        <taxon>Thermoanaerobacter</taxon>
    </lineage>
</organism>
<evidence type="ECO:0000256" key="4">
    <source>
        <dbReference type="ARBA" id="ARBA00023239"/>
    </source>
</evidence>